<proteinExistence type="predicted"/>
<dbReference type="InterPro" id="IPR042277">
    <property type="entry name" value="IST1-like"/>
</dbReference>
<comment type="caution">
    <text evidence="2">The sequence shown here is derived from an EMBL/GenBank/DDBJ whole genome shotgun (WGS) entry which is preliminary data.</text>
</comment>
<organism evidence="2 3">
    <name type="scientific">Platanthera guangdongensis</name>
    <dbReference type="NCBI Taxonomy" id="2320717"/>
    <lineage>
        <taxon>Eukaryota</taxon>
        <taxon>Viridiplantae</taxon>
        <taxon>Streptophyta</taxon>
        <taxon>Embryophyta</taxon>
        <taxon>Tracheophyta</taxon>
        <taxon>Spermatophyta</taxon>
        <taxon>Magnoliopsida</taxon>
        <taxon>Liliopsida</taxon>
        <taxon>Asparagales</taxon>
        <taxon>Orchidaceae</taxon>
        <taxon>Orchidoideae</taxon>
        <taxon>Orchideae</taxon>
        <taxon>Orchidinae</taxon>
        <taxon>Platanthera</taxon>
    </lineage>
</organism>
<reference evidence="2 3" key="1">
    <citation type="journal article" date="2022" name="Nat. Plants">
        <title>Genomes of leafy and leafless Platanthera orchids illuminate the evolution of mycoheterotrophy.</title>
        <authorList>
            <person name="Li M.H."/>
            <person name="Liu K.W."/>
            <person name="Li Z."/>
            <person name="Lu H.C."/>
            <person name="Ye Q.L."/>
            <person name="Zhang D."/>
            <person name="Wang J.Y."/>
            <person name="Li Y.F."/>
            <person name="Zhong Z.M."/>
            <person name="Liu X."/>
            <person name="Yu X."/>
            <person name="Liu D.K."/>
            <person name="Tu X.D."/>
            <person name="Liu B."/>
            <person name="Hao Y."/>
            <person name="Liao X.Y."/>
            <person name="Jiang Y.T."/>
            <person name="Sun W.H."/>
            <person name="Chen J."/>
            <person name="Chen Y.Q."/>
            <person name="Ai Y."/>
            <person name="Zhai J.W."/>
            <person name="Wu S.S."/>
            <person name="Zhou Z."/>
            <person name="Hsiao Y.Y."/>
            <person name="Wu W.L."/>
            <person name="Chen Y.Y."/>
            <person name="Lin Y.F."/>
            <person name="Hsu J.L."/>
            <person name="Li C.Y."/>
            <person name="Wang Z.W."/>
            <person name="Zhao X."/>
            <person name="Zhong W.Y."/>
            <person name="Ma X.K."/>
            <person name="Ma L."/>
            <person name="Huang J."/>
            <person name="Chen G.Z."/>
            <person name="Huang M.Z."/>
            <person name="Huang L."/>
            <person name="Peng D.H."/>
            <person name="Luo Y.B."/>
            <person name="Zou S.Q."/>
            <person name="Chen S.P."/>
            <person name="Lan S."/>
            <person name="Tsai W.C."/>
            <person name="Van de Peer Y."/>
            <person name="Liu Z.J."/>
        </authorList>
    </citation>
    <scope>NUCLEOTIDE SEQUENCE [LARGE SCALE GENOMIC DNA]</scope>
    <source>
        <strain evidence="2">Lor288</strain>
    </source>
</reference>
<accession>A0ABR2MQD2</accession>
<evidence type="ECO:0000256" key="1">
    <source>
        <dbReference type="SAM" id="MobiDB-lite"/>
    </source>
</evidence>
<dbReference type="EMBL" id="JBBWWR010000006">
    <property type="protein sequence ID" value="KAK8965153.1"/>
    <property type="molecule type" value="Genomic_DNA"/>
</dbReference>
<name>A0ABR2MQD2_9ASPA</name>
<protein>
    <submittedName>
        <fullName evidence="2">Uncharacterized protein</fullName>
    </submittedName>
</protein>
<dbReference type="Gene3D" id="1.20.1260.60">
    <property type="entry name" value="Vacuolar protein sorting-associated protein Ist1"/>
    <property type="match status" value="1"/>
</dbReference>
<keyword evidence="3" id="KW-1185">Reference proteome</keyword>
<feature type="region of interest" description="Disordered" evidence="1">
    <location>
        <begin position="93"/>
        <end position="124"/>
    </location>
</feature>
<evidence type="ECO:0000313" key="3">
    <source>
        <dbReference type="Proteomes" id="UP001412067"/>
    </source>
</evidence>
<dbReference type="Proteomes" id="UP001412067">
    <property type="component" value="Unassembled WGS sequence"/>
</dbReference>
<gene>
    <name evidence="2" type="ORF">KSP40_PGU005288</name>
</gene>
<evidence type="ECO:0000313" key="2">
    <source>
        <dbReference type="EMBL" id="KAK8965153.1"/>
    </source>
</evidence>
<sequence length="218" mass="23490">MLGILISGKFSNKCKQSVKCIRCRLETIRKKKQTMVRYLKKDVADLISGGHDVNAFGRQGAARPLSLPSPAKQQPGRPIPALFRRWQGSSPAAPLPLFPGLKQPHPGRSSLSPGLERGSAWSEARPGARLGLERGSTWSEARPGARLGLERGSAWSGNRPQTRPHVAESTRSSSPAPAAKHATRVTMFQLGQVKPSVYIFARKPPSTNGWGEGSSPTG</sequence>
<feature type="region of interest" description="Disordered" evidence="1">
    <location>
        <begin position="149"/>
        <end position="180"/>
    </location>
</feature>